<name>A0A1A5IN87_RHILI</name>
<reference evidence="3" key="1">
    <citation type="submission" date="2016-06" db="EMBL/GenBank/DDBJ databases">
        <title>NZP2037 Pacbio-Illumina hybrid assembly.</title>
        <authorList>
            <person name="Ramsay J.P."/>
        </authorList>
    </citation>
    <scope>NUCLEOTIDE SEQUENCE [LARGE SCALE GENOMIC DNA]</scope>
    <source>
        <strain evidence="3">R7ANS::ICEMlSym2042</strain>
    </source>
</reference>
<organism evidence="2 3">
    <name type="scientific">Rhizobium loti</name>
    <name type="common">Mesorhizobium loti</name>
    <dbReference type="NCBI Taxonomy" id="381"/>
    <lineage>
        <taxon>Bacteria</taxon>
        <taxon>Pseudomonadati</taxon>
        <taxon>Pseudomonadota</taxon>
        <taxon>Alphaproteobacteria</taxon>
        <taxon>Hyphomicrobiales</taxon>
        <taxon>Phyllobacteriaceae</taxon>
        <taxon>Mesorhizobium</taxon>
    </lineage>
</organism>
<feature type="chain" id="PRO_5009827140" description="Periplasmic protein-like protein" evidence="1">
    <location>
        <begin position="23"/>
        <end position="313"/>
    </location>
</feature>
<accession>A0A1A5IN87</accession>
<keyword evidence="1" id="KW-0732">Signal</keyword>
<dbReference type="InterPro" id="IPR029045">
    <property type="entry name" value="ClpP/crotonase-like_dom_sf"/>
</dbReference>
<dbReference type="RefSeq" id="WP_032931636.1">
    <property type="nucleotide sequence ID" value="NZ_LZTH01000001.1"/>
</dbReference>
<comment type="caution">
    <text evidence="2">The sequence shown here is derived from an EMBL/GenBank/DDBJ whole genome shotgun (WGS) entry which is preliminary data.</text>
</comment>
<feature type="signal peptide" evidence="1">
    <location>
        <begin position="1"/>
        <end position="22"/>
    </location>
</feature>
<evidence type="ECO:0008006" key="4">
    <source>
        <dbReference type="Google" id="ProtNLM"/>
    </source>
</evidence>
<dbReference type="SUPFAM" id="SSF52096">
    <property type="entry name" value="ClpP/crotonase"/>
    <property type="match status" value="1"/>
</dbReference>
<evidence type="ECO:0000313" key="2">
    <source>
        <dbReference type="EMBL" id="OBP83704.1"/>
    </source>
</evidence>
<protein>
    <recommendedName>
        <fullName evidence="4">Periplasmic protein-like protein</fullName>
    </recommendedName>
</protein>
<proteinExistence type="predicted"/>
<dbReference type="Proteomes" id="UP000093748">
    <property type="component" value="Unassembled WGS sequence"/>
</dbReference>
<evidence type="ECO:0000313" key="3">
    <source>
        <dbReference type="Proteomes" id="UP000093748"/>
    </source>
</evidence>
<sequence length="313" mass="33592">MLIVRWLSILELAVCLCFGWNAAAANIHHIGSATCTYGLSGDIALGDLESLTESGIRGGDKLCLDSEGGSFVVGLDIAEWLVSRDIETVLVADAKCYSACALIFMGGSDWEEIYLPRRRMHVSAKLGFHAPYLVLPRANFTSEDITSAYAIGLRAVARMMKLGEDRGGEGFIANRVILELLSKGPSELYYVDNVLKANELGIALDGVQKPMWTERDACNACIVKNEGRAVEGVCEQPATASKIGKSTTQFVFNGFAGEGAYSCAVRTEKHKDGVVSAKIVQTFIPGEELGSGNLPFVELVNSDSLSPSRSLGK</sequence>
<evidence type="ECO:0000256" key="1">
    <source>
        <dbReference type="SAM" id="SignalP"/>
    </source>
</evidence>
<dbReference type="AlphaFoldDB" id="A0A1A5IN87"/>
<dbReference type="GeneID" id="66682137"/>
<dbReference type="Gene3D" id="3.90.226.10">
    <property type="entry name" value="2-enoyl-CoA Hydratase, Chain A, domain 1"/>
    <property type="match status" value="1"/>
</dbReference>
<gene>
    <name evidence="2" type="ORF">BAE39_09730</name>
</gene>
<dbReference type="EMBL" id="LZTJ01000001">
    <property type="protein sequence ID" value="OBP83704.1"/>
    <property type="molecule type" value="Genomic_DNA"/>
</dbReference>
<dbReference type="OrthoDB" id="8611435at2"/>